<keyword evidence="8" id="KW-0472">Membrane</keyword>
<dbReference type="RefSeq" id="WP_091159694.1">
    <property type="nucleotide sequence ID" value="NZ_JBHTKX010000003.1"/>
</dbReference>
<keyword evidence="11" id="KW-1185">Reference proteome</keyword>
<evidence type="ECO:0000256" key="1">
    <source>
        <dbReference type="ARBA" id="ARBA00004202"/>
    </source>
</evidence>
<dbReference type="PROSITE" id="PS00211">
    <property type="entry name" value="ABC_TRANSPORTER_1"/>
    <property type="match status" value="1"/>
</dbReference>
<dbReference type="GO" id="GO:0005524">
    <property type="term" value="F:ATP binding"/>
    <property type="evidence" value="ECO:0007669"/>
    <property type="project" value="UniProtKB-KW"/>
</dbReference>
<accession>A0ABW3PV07</accession>
<dbReference type="InterPro" id="IPR050095">
    <property type="entry name" value="ECF_ABC_transporter_ATP-bd"/>
</dbReference>
<dbReference type="CDD" id="cd03225">
    <property type="entry name" value="ABC_cobalt_CbiO_domain1"/>
    <property type="match status" value="2"/>
</dbReference>
<dbReference type="InterPro" id="IPR003593">
    <property type="entry name" value="AAA+_ATPase"/>
</dbReference>
<comment type="similarity">
    <text evidence="2">Belongs to the ABC transporter superfamily.</text>
</comment>
<evidence type="ECO:0000313" key="11">
    <source>
        <dbReference type="Proteomes" id="UP001597169"/>
    </source>
</evidence>
<sequence length="497" mass="53744">MDDIRINHTIHKPIIEFINVSYQYEGEASPVLHGLSFSILQGEWVALIGGSGSGKSTVCQLLNGYLPRSGGGKRSGEVGVSGMDPAVASIADIAAVCGLVFQDPDAQLVQGIVEDEVAFGPENLCLAPSMLEQRVNEALRAVSLEEKRFDEVSKLSGGQKQRTAISSILALAPEVIVFDDAAASLDPPAQQRLVQLCRALHEQGRTLITASGRFDDHALQATRVIVLDGGAVRFDGTPQELLRDHTAELTALGLLPPPASDAAGREARAQGQPPLLEARWLSFTYPAGRRALQEVNCMLSAGQWTLLTGENGSGKTTLSRLMMGLLPVPKRSLYFQGRDIAALKVHQLSREMGYVFQQPEHQFVASTVWEECIYGIRGALSLKKDDKIPEAHAAAATSLLKETGLAHKKDASPYLLSGGEKKLLSVIAQLVVPKQLYIFDEPTAGLDYIGIQALIHLCRHKLNDGAAVLMVTHDVELLAAYADQIWQLADGRLEVQR</sequence>
<evidence type="ECO:0000256" key="3">
    <source>
        <dbReference type="ARBA" id="ARBA00022448"/>
    </source>
</evidence>
<protein>
    <submittedName>
        <fullName evidence="10">ABC transporter ATP-binding protein</fullName>
    </submittedName>
</protein>
<keyword evidence="4" id="KW-1003">Cell membrane</keyword>
<evidence type="ECO:0000256" key="7">
    <source>
        <dbReference type="ARBA" id="ARBA00022967"/>
    </source>
</evidence>
<evidence type="ECO:0000256" key="8">
    <source>
        <dbReference type="ARBA" id="ARBA00023136"/>
    </source>
</evidence>
<dbReference type="NCBIfam" id="NF010167">
    <property type="entry name" value="PRK13648.1"/>
    <property type="match status" value="2"/>
</dbReference>
<gene>
    <name evidence="10" type="ORF">ACFQ3J_20275</name>
</gene>
<dbReference type="EMBL" id="JBHTKX010000003">
    <property type="protein sequence ID" value="MFD1130488.1"/>
    <property type="molecule type" value="Genomic_DNA"/>
</dbReference>
<feature type="domain" description="ABC transporter" evidence="9">
    <location>
        <begin position="276"/>
        <end position="497"/>
    </location>
</feature>
<dbReference type="Pfam" id="PF00005">
    <property type="entry name" value="ABC_tran"/>
    <property type="match status" value="2"/>
</dbReference>
<evidence type="ECO:0000313" key="10">
    <source>
        <dbReference type="EMBL" id="MFD1130488.1"/>
    </source>
</evidence>
<keyword evidence="3" id="KW-0813">Transport</keyword>
<evidence type="ECO:0000256" key="5">
    <source>
        <dbReference type="ARBA" id="ARBA00022741"/>
    </source>
</evidence>
<feature type="domain" description="ABC transporter" evidence="9">
    <location>
        <begin position="15"/>
        <end position="254"/>
    </location>
</feature>
<dbReference type="SUPFAM" id="SSF52540">
    <property type="entry name" value="P-loop containing nucleoside triphosphate hydrolases"/>
    <property type="match status" value="2"/>
</dbReference>
<dbReference type="Proteomes" id="UP001597169">
    <property type="component" value="Unassembled WGS sequence"/>
</dbReference>
<reference evidence="11" key="1">
    <citation type="journal article" date="2019" name="Int. J. Syst. Evol. Microbiol.">
        <title>The Global Catalogue of Microorganisms (GCM) 10K type strain sequencing project: providing services to taxonomists for standard genome sequencing and annotation.</title>
        <authorList>
            <consortium name="The Broad Institute Genomics Platform"/>
            <consortium name="The Broad Institute Genome Sequencing Center for Infectious Disease"/>
            <person name="Wu L."/>
            <person name="Ma J."/>
        </authorList>
    </citation>
    <scope>NUCLEOTIDE SEQUENCE [LARGE SCALE GENOMIC DNA]</scope>
    <source>
        <strain evidence="11">CCUG 53519</strain>
    </source>
</reference>
<dbReference type="InterPro" id="IPR017871">
    <property type="entry name" value="ABC_transporter-like_CS"/>
</dbReference>
<dbReference type="PANTHER" id="PTHR43553">
    <property type="entry name" value="HEAVY METAL TRANSPORTER"/>
    <property type="match status" value="1"/>
</dbReference>
<keyword evidence="7" id="KW-1278">Translocase</keyword>
<evidence type="ECO:0000256" key="4">
    <source>
        <dbReference type="ARBA" id="ARBA00022475"/>
    </source>
</evidence>
<keyword evidence="6 10" id="KW-0067">ATP-binding</keyword>
<dbReference type="InterPro" id="IPR015856">
    <property type="entry name" value="ABC_transpr_CbiO/EcfA_su"/>
</dbReference>
<comment type="subcellular location">
    <subcellularLocation>
        <location evidence="1">Cell membrane</location>
        <topology evidence="1">Peripheral membrane protein</topology>
    </subcellularLocation>
</comment>
<comment type="caution">
    <text evidence="10">The sequence shown here is derived from an EMBL/GenBank/DDBJ whole genome shotgun (WGS) entry which is preliminary data.</text>
</comment>
<keyword evidence="5" id="KW-0547">Nucleotide-binding</keyword>
<organism evidence="10 11">
    <name type="scientific">Paenibacillus provencensis</name>
    <dbReference type="NCBI Taxonomy" id="441151"/>
    <lineage>
        <taxon>Bacteria</taxon>
        <taxon>Bacillati</taxon>
        <taxon>Bacillota</taxon>
        <taxon>Bacilli</taxon>
        <taxon>Bacillales</taxon>
        <taxon>Paenibacillaceae</taxon>
        <taxon>Paenibacillus</taxon>
    </lineage>
</organism>
<evidence type="ECO:0000256" key="2">
    <source>
        <dbReference type="ARBA" id="ARBA00005417"/>
    </source>
</evidence>
<name>A0ABW3PV07_9BACL</name>
<dbReference type="PROSITE" id="PS50893">
    <property type="entry name" value="ABC_TRANSPORTER_2"/>
    <property type="match status" value="2"/>
</dbReference>
<evidence type="ECO:0000256" key="6">
    <source>
        <dbReference type="ARBA" id="ARBA00022840"/>
    </source>
</evidence>
<dbReference type="Gene3D" id="3.40.50.300">
    <property type="entry name" value="P-loop containing nucleotide triphosphate hydrolases"/>
    <property type="match status" value="2"/>
</dbReference>
<evidence type="ECO:0000259" key="9">
    <source>
        <dbReference type="PROSITE" id="PS50893"/>
    </source>
</evidence>
<proteinExistence type="inferred from homology"/>
<dbReference type="SMART" id="SM00382">
    <property type="entry name" value="AAA"/>
    <property type="match status" value="2"/>
</dbReference>
<dbReference type="PANTHER" id="PTHR43553:SF24">
    <property type="entry name" value="ENERGY-COUPLING FACTOR TRANSPORTER ATP-BINDING PROTEIN ECFA1"/>
    <property type="match status" value="1"/>
</dbReference>
<dbReference type="InterPro" id="IPR003439">
    <property type="entry name" value="ABC_transporter-like_ATP-bd"/>
</dbReference>
<dbReference type="InterPro" id="IPR027417">
    <property type="entry name" value="P-loop_NTPase"/>
</dbReference>